<sequence>MKSRVIRVSARNTVTIRRIMMRQSMAGRIVSGSKILPQPQRDIRIAAGEIFCFERRSEWQIIQQAALGKPYTAELLLISQSDIDAFAAQSPAPRTFPFHTRPDAALAAVWQKLVQAAEPGRADVLYLLALLDAQGWRFSQGETLTTAEKLERLLAAQLHLPWTQTQAAAALGLSTSTLKRRLLAEHTSFAVLLRQLRMENALFLLMGQPISVGNAATACGYRSSGRFAAAFKQHFGFLPSELQN</sequence>
<reference evidence="6" key="1">
    <citation type="submission" date="2017-01" db="EMBL/GenBank/DDBJ databases">
        <authorList>
            <person name="Wolfgang W.J."/>
            <person name="Cole J."/>
            <person name="Wroblewski D."/>
            <person name="Mcginnis J."/>
            <person name="Musser K.A."/>
        </authorList>
    </citation>
    <scope>NUCLEOTIDE SEQUENCE [LARGE SCALE GENOMIC DNA]</scope>
    <source>
        <strain evidence="6">DSM 19151</strain>
    </source>
</reference>
<proteinExistence type="predicted"/>
<evidence type="ECO:0000259" key="4">
    <source>
        <dbReference type="PROSITE" id="PS01124"/>
    </source>
</evidence>
<dbReference type="PROSITE" id="PS00041">
    <property type="entry name" value="HTH_ARAC_FAMILY_1"/>
    <property type="match status" value="1"/>
</dbReference>
<dbReference type="PANTHER" id="PTHR47894">
    <property type="entry name" value="HTH-TYPE TRANSCRIPTIONAL REGULATOR GADX"/>
    <property type="match status" value="1"/>
</dbReference>
<evidence type="ECO:0000256" key="2">
    <source>
        <dbReference type="ARBA" id="ARBA00023125"/>
    </source>
</evidence>
<dbReference type="InterPro" id="IPR018060">
    <property type="entry name" value="HTH_AraC"/>
</dbReference>
<dbReference type="InterPro" id="IPR009057">
    <property type="entry name" value="Homeodomain-like_sf"/>
</dbReference>
<keyword evidence="3" id="KW-0804">Transcription</keyword>
<dbReference type="GO" id="GO:0005829">
    <property type="term" value="C:cytosol"/>
    <property type="evidence" value="ECO:0007669"/>
    <property type="project" value="TreeGrafter"/>
</dbReference>
<dbReference type="InterPro" id="IPR018062">
    <property type="entry name" value="HTH_AraC-typ_CS"/>
</dbReference>
<dbReference type="STRING" id="194197.BWD09_10750"/>
<gene>
    <name evidence="5" type="ORF">BWD09_10750</name>
</gene>
<dbReference type="PANTHER" id="PTHR47894:SF4">
    <property type="entry name" value="HTH-TYPE TRANSCRIPTIONAL REGULATOR GADX"/>
    <property type="match status" value="1"/>
</dbReference>
<keyword evidence="2" id="KW-0238">DNA-binding</keyword>
<dbReference type="Proteomes" id="UP000193118">
    <property type="component" value="Unassembled WGS sequence"/>
</dbReference>
<accession>A0A1X3D3N0</accession>
<organism evidence="5 6">
    <name type="scientific">Neisseria dentiae</name>
    <dbReference type="NCBI Taxonomy" id="194197"/>
    <lineage>
        <taxon>Bacteria</taxon>
        <taxon>Pseudomonadati</taxon>
        <taxon>Pseudomonadota</taxon>
        <taxon>Betaproteobacteria</taxon>
        <taxon>Neisseriales</taxon>
        <taxon>Neisseriaceae</taxon>
        <taxon>Neisseria</taxon>
    </lineage>
</organism>
<evidence type="ECO:0000256" key="1">
    <source>
        <dbReference type="ARBA" id="ARBA00023015"/>
    </source>
</evidence>
<evidence type="ECO:0000313" key="6">
    <source>
        <dbReference type="Proteomes" id="UP000193118"/>
    </source>
</evidence>
<name>A0A1X3D3N0_9NEIS</name>
<dbReference type="AlphaFoldDB" id="A0A1X3D3N0"/>
<feature type="domain" description="HTH araC/xylS-type" evidence="4">
    <location>
        <begin position="148"/>
        <end position="244"/>
    </location>
</feature>
<comment type="caution">
    <text evidence="5">The sequence shown here is derived from an EMBL/GenBank/DDBJ whole genome shotgun (WGS) entry which is preliminary data.</text>
</comment>
<dbReference type="Gene3D" id="1.10.10.60">
    <property type="entry name" value="Homeodomain-like"/>
    <property type="match status" value="1"/>
</dbReference>
<dbReference type="SUPFAM" id="SSF46689">
    <property type="entry name" value="Homeodomain-like"/>
    <property type="match status" value="1"/>
</dbReference>
<dbReference type="SMART" id="SM00342">
    <property type="entry name" value="HTH_ARAC"/>
    <property type="match status" value="1"/>
</dbReference>
<protein>
    <recommendedName>
        <fullName evidence="4">HTH araC/xylS-type domain-containing protein</fullName>
    </recommendedName>
</protein>
<evidence type="ECO:0000313" key="5">
    <source>
        <dbReference type="EMBL" id="OSI14365.1"/>
    </source>
</evidence>
<dbReference type="EMBL" id="MTBO01000037">
    <property type="protein sequence ID" value="OSI14365.1"/>
    <property type="molecule type" value="Genomic_DNA"/>
</dbReference>
<dbReference type="RefSeq" id="WP_158088174.1">
    <property type="nucleotide sequence ID" value="NZ_MTBO01000037.1"/>
</dbReference>
<evidence type="ECO:0000256" key="3">
    <source>
        <dbReference type="ARBA" id="ARBA00023163"/>
    </source>
</evidence>
<dbReference type="GO" id="GO:0003700">
    <property type="term" value="F:DNA-binding transcription factor activity"/>
    <property type="evidence" value="ECO:0007669"/>
    <property type="project" value="InterPro"/>
</dbReference>
<keyword evidence="1" id="KW-0805">Transcription regulation</keyword>
<keyword evidence="6" id="KW-1185">Reference proteome</keyword>
<dbReference type="PROSITE" id="PS01124">
    <property type="entry name" value="HTH_ARAC_FAMILY_2"/>
    <property type="match status" value="1"/>
</dbReference>
<dbReference type="GO" id="GO:0000976">
    <property type="term" value="F:transcription cis-regulatory region binding"/>
    <property type="evidence" value="ECO:0007669"/>
    <property type="project" value="TreeGrafter"/>
</dbReference>
<dbReference type="Pfam" id="PF12833">
    <property type="entry name" value="HTH_18"/>
    <property type="match status" value="1"/>
</dbReference>
<dbReference type="OrthoDB" id="8584243at2"/>